<dbReference type="PANTHER" id="PTHR43227">
    <property type="entry name" value="BLL4140 PROTEIN"/>
    <property type="match status" value="1"/>
</dbReference>
<dbReference type="PROSITE" id="PS50928">
    <property type="entry name" value="ABC_TM1"/>
    <property type="match status" value="1"/>
</dbReference>
<keyword evidence="3" id="KW-1003">Cell membrane</keyword>
<keyword evidence="10" id="KW-1185">Reference proteome</keyword>
<dbReference type="SUPFAM" id="SSF161098">
    <property type="entry name" value="MetI-like"/>
    <property type="match status" value="1"/>
</dbReference>
<dbReference type="Pfam" id="PF00528">
    <property type="entry name" value="BPD_transp_1"/>
    <property type="match status" value="1"/>
</dbReference>
<evidence type="ECO:0000256" key="4">
    <source>
        <dbReference type="ARBA" id="ARBA00022692"/>
    </source>
</evidence>
<gene>
    <name evidence="9" type="ORF">ACFP1K_12365</name>
</gene>
<feature type="transmembrane region" description="Helical" evidence="7">
    <location>
        <begin position="111"/>
        <end position="131"/>
    </location>
</feature>
<evidence type="ECO:0000259" key="8">
    <source>
        <dbReference type="PROSITE" id="PS50928"/>
    </source>
</evidence>
<dbReference type="InterPro" id="IPR035906">
    <property type="entry name" value="MetI-like_sf"/>
</dbReference>
<evidence type="ECO:0000256" key="1">
    <source>
        <dbReference type="ARBA" id="ARBA00004651"/>
    </source>
</evidence>
<evidence type="ECO:0000256" key="7">
    <source>
        <dbReference type="RuleBase" id="RU363032"/>
    </source>
</evidence>
<feature type="transmembrane region" description="Helical" evidence="7">
    <location>
        <begin position="205"/>
        <end position="225"/>
    </location>
</feature>
<evidence type="ECO:0000313" key="9">
    <source>
        <dbReference type="EMBL" id="MFC6081954.1"/>
    </source>
</evidence>
<feature type="transmembrane region" description="Helical" evidence="7">
    <location>
        <begin position="261"/>
        <end position="280"/>
    </location>
</feature>
<dbReference type="InterPro" id="IPR000515">
    <property type="entry name" value="MetI-like"/>
</dbReference>
<name>A0ABW1NF18_9ACTN</name>
<reference evidence="10" key="1">
    <citation type="journal article" date="2019" name="Int. J. Syst. Evol. Microbiol.">
        <title>The Global Catalogue of Microorganisms (GCM) 10K type strain sequencing project: providing services to taxonomists for standard genome sequencing and annotation.</title>
        <authorList>
            <consortium name="The Broad Institute Genomics Platform"/>
            <consortium name="The Broad Institute Genome Sequencing Center for Infectious Disease"/>
            <person name="Wu L."/>
            <person name="Ma J."/>
        </authorList>
    </citation>
    <scope>NUCLEOTIDE SEQUENCE [LARGE SCALE GENOMIC DNA]</scope>
    <source>
        <strain evidence="10">JCM 30346</strain>
    </source>
</reference>
<keyword evidence="5 7" id="KW-1133">Transmembrane helix</keyword>
<organism evidence="9 10">
    <name type="scientific">Sphaerisporangium aureirubrum</name>
    <dbReference type="NCBI Taxonomy" id="1544736"/>
    <lineage>
        <taxon>Bacteria</taxon>
        <taxon>Bacillati</taxon>
        <taxon>Actinomycetota</taxon>
        <taxon>Actinomycetes</taxon>
        <taxon>Streptosporangiales</taxon>
        <taxon>Streptosporangiaceae</taxon>
        <taxon>Sphaerisporangium</taxon>
    </lineage>
</organism>
<proteinExistence type="inferred from homology"/>
<dbReference type="CDD" id="cd06261">
    <property type="entry name" value="TM_PBP2"/>
    <property type="match status" value="1"/>
</dbReference>
<comment type="subcellular location">
    <subcellularLocation>
        <location evidence="1 7">Cell membrane</location>
        <topology evidence="1 7">Multi-pass membrane protein</topology>
    </subcellularLocation>
</comment>
<keyword evidence="4 7" id="KW-0812">Transmembrane</keyword>
<evidence type="ECO:0000256" key="6">
    <source>
        <dbReference type="ARBA" id="ARBA00023136"/>
    </source>
</evidence>
<comment type="caution">
    <text evidence="9">The sequence shown here is derived from an EMBL/GenBank/DDBJ whole genome shotgun (WGS) entry which is preliminary data.</text>
</comment>
<keyword evidence="2 7" id="KW-0813">Transport</keyword>
<feature type="transmembrane region" description="Helical" evidence="7">
    <location>
        <begin position="20"/>
        <end position="43"/>
    </location>
</feature>
<dbReference type="EMBL" id="JBHSRF010000013">
    <property type="protein sequence ID" value="MFC6081954.1"/>
    <property type="molecule type" value="Genomic_DNA"/>
</dbReference>
<evidence type="ECO:0000256" key="2">
    <source>
        <dbReference type="ARBA" id="ARBA00022448"/>
    </source>
</evidence>
<feature type="domain" description="ABC transmembrane type-1" evidence="8">
    <location>
        <begin position="76"/>
        <end position="280"/>
    </location>
</feature>
<sequence>MPGSGGRSRRGVPRHHWTGWAFCLPFCAVFLVAIVAPLAYAMYLSLFQDRLVGGVVFAGAANYAAAFTDRLFHVGLLRVALFLAVQVPIMLGLATLLALAVDSGRLRWSGVYRIGVFVPYAVPAVVASLMWGYLYGDRFGVLGGEALSGSWILVSIGNIVTWEWTGYNMLILYAALRVVPTELYEAAEIDGAGEIRKAWSIKLPALRPALLLATIFSIIGSFQLFNEPNVLATLAPAQITTYYTPNMYAYNLAFNGQQYNYAAAIAVVLGLVTIVVSYAVQLTAGRRERLW</sequence>
<comment type="similarity">
    <text evidence="7">Belongs to the binding-protein-dependent transport system permease family.</text>
</comment>
<dbReference type="RefSeq" id="WP_380750954.1">
    <property type="nucleotide sequence ID" value="NZ_JBHSRF010000013.1"/>
</dbReference>
<dbReference type="PANTHER" id="PTHR43227:SF8">
    <property type="entry name" value="DIACETYLCHITOBIOSE UPTAKE SYSTEM PERMEASE PROTEIN DASB"/>
    <property type="match status" value="1"/>
</dbReference>
<evidence type="ECO:0000256" key="3">
    <source>
        <dbReference type="ARBA" id="ARBA00022475"/>
    </source>
</evidence>
<evidence type="ECO:0000313" key="10">
    <source>
        <dbReference type="Proteomes" id="UP001596137"/>
    </source>
</evidence>
<evidence type="ECO:0000256" key="5">
    <source>
        <dbReference type="ARBA" id="ARBA00022989"/>
    </source>
</evidence>
<protein>
    <submittedName>
        <fullName evidence="9">Carbohydrate ABC transporter permease</fullName>
    </submittedName>
</protein>
<feature type="transmembrane region" description="Helical" evidence="7">
    <location>
        <begin position="79"/>
        <end position="99"/>
    </location>
</feature>
<dbReference type="Gene3D" id="1.10.3720.10">
    <property type="entry name" value="MetI-like"/>
    <property type="match status" value="1"/>
</dbReference>
<accession>A0ABW1NF18</accession>
<keyword evidence="6 7" id="KW-0472">Membrane</keyword>
<dbReference type="InterPro" id="IPR050809">
    <property type="entry name" value="UgpAE/MalFG_permease"/>
</dbReference>
<dbReference type="Proteomes" id="UP001596137">
    <property type="component" value="Unassembled WGS sequence"/>
</dbReference>
<feature type="transmembrane region" description="Helical" evidence="7">
    <location>
        <begin position="151"/>
        <end position="176"/>
    </location>
</feature>